<dbReference type="InterPro" id="IPR007709">
    <property type="entry name" value="N-FG_amidohydro"/>
</dbReference>
<dbReference type="InterPro" id="IPR010247">
    <property type="entry name" value="HutG_amidohyd"/>
</dbReference>
<dbReference type="GO" id="GO:0016787">
    <property type="term" value="F:hydrolase activity"/>
    <property type="evidence" value="ECO:0007669"/>
    <property type="project" value="UniProtKB-KW"/>
</dbReference>
<dbReference type="AlphaFoldDB" id="A0A158CUM7"/>
<dbReference type="NCBIfam" id="TIGR02017">
    <property type="entry name" value="hutG_amidohyd"/>
    <property type="match status" value="1"/>
</dbReference>
<gene>
    <name evidence="1" type="ORF">AWB78_04391</name>
</gene>
<evidence type="ECO:0000313" key="2">
    <source>
        <dbReference type="Proteomes" id="UP000071859"/>
    </source>
</evidence>
<dbReference type="RefSeq" id="WP_074173510.1">
    <property type="nucleotide sequence ID" value="NZ_FCOX02000024.1"/>
</dbReference>
<proteinExistence type="predicted"/>
<dbReference type="Pfam" id="PF05013">
    <property type="entry name" value="FGase"/>
    <property type="match status" value="1"/>
</dbReference>
<comment type="caution">
    <text evidence="1">The sequence shown here is derived from an EMBL/GenBank/DDBJ whole genome shotgun (WGS) entry which is preliminary data.</text>
</comment>
<name>A0A158CUM7_9BURK</name>
<sequence>MSDVFSFHQGNMPVLISIPHLGTNIPNEIAEHMTDAALRVADTDWHLDRLYAFAQRAGASILGAKISRYVIDLNRPPTGESLYPGQTTTGLCPGETFRGEPVYRSGRAPEQAEVRHRLQMYWEPYHAKLRAELDAMCAKFGSVLLWEAHSIASILPRLFEGKLPDFNVGTNAGASCRPEILDAICGELESQPFTWVGNGRFKGGYITRAYGRPDDGINAVQLEMCQSTYMNESAPFEYRPELAERVQPVVERMVAAAVRANAQAGR</sequence>
<dbReference type="Proteomes" id="UP000071859">
    <property type="component" value="Unassembled WGS sequence"/>
</dbReference>
<evidence type="ECO:0000313" key="1">
    <source>
        <dbReference type="EMBL" id="SAK85999.1"/>
    </source>
</evidence>
<accession>A0A158CUM7</accession>
<dbReference type="Gene3D" id="3.40.630.40">
    <property type="entry name" value="Zn-dependent exopeptidases"/>
    <property type="match status" value="1"/>
</dbReference>
<keyword evidence="2" id="KW-1185">Reference proteome</keyword>
<dbReference type="SUPFAM" id="SSF53187">
    <property type="entry name" value="Zn-dependent exopeptidases"/>
    <property type="match status" value="1"/>
</dbReference>
<protein>
    <submittedName>
        <fullName evidence="1">N-formylglutamate amidohydrolase</fullName>
    </submittedName>
</protein>
<organism evidence="1 2">
    <name type="scientific">Caballeronia calidae</name>
    <dbReference type="NCBI Taxonomy" id="1777139"/>
    <lineage>
        <taxon>Bacteria</taxon>
        <taxon>Pseudomonadati</taxon>
        <taxon>Pseudomonadota</taxon>
        <taxon>Betaproteobacteria</taxon>
        <taxon>Burkholderiales</taxon>
        <taxon>Burkholderiaceae</taxon>
        <taxon>Caballeronia</taxon>
    </lineage>
</organism>
<dbReference type="EMBL" id="FCOX02000024">
    <property type="protein sequence ID" value="SAK85999.1"/>
    <property type="molecule type" value="Genomic_DNA"/>
</dbReference>
<reference evidence="1" key="1">
    <citation type="submission" date="2016-01" db="EMBL/GenBank/DDBJ databases">
        <authorList>
            <person name="Peeters C."/>
        </authorList>
    </citation>
    <scope>NUCLEOTIDE SEQUENCE</scope>
    <source>
        <strain evidence="1">LMG 29321</strain>
    </source>
</reference>